<feature type="transmembrane region" description="Helical" evidence="6">
    <location>
        <begin position="113"/>
        <end position="132"/>
    </location>
</feature>
<evidence type="ECO:0000313" key="8">
    <source>
        <dbReference type="EMBL" id="KZZ94551.1"/>
    </source>
</evidence>
<evidence type="ECO:0000313" key="9">
    <source>
        <dbReference type="Proteomes" id="UP000242877"/>
    </source>
</evidence>
<accession>A0A168AZ03</accession>
<dbReference type="PANTHER" id="PTHR13439:SF0">
    <property type="entry name" value="TOPOISOMERASE I DAMAGE AFFECTED PROTEIN 4"/>
    <property type="match status" value="1"/>
</dbReference>
<comment type="subcellular location">
    <subcellularLocation>
        <location evidence="1">Membrane</location>
        <topology evidence="1">Multi-pass membrane protein</topology>
    </subcellularLocation>
</comment>
<evidence type="ECO:0000259" key="7">
    <source>
        <dbReference type="PROSITE" id="PS50922"/>
    </source>
</evidence>
<dbReference type="GO" id="GO:0055088">
    <property type="term" value="P:lipid homeostasis"/>
    <property type="evidence" value="ECO:0007669"/>
    <property type="project" value="TreeGrafter"/>
</dbReference>
<evidence type="ECO:0000256" key="2">
    <source>
        <dbReference type="ARBA" id="ARBA00022692"/>
    </source>
</evidence>
<dbReference type="EMBL" id="AZGZ01000006">
    <property type="protein sequence ID" value="KZZ94551.1"/>
    <property type="molecule type" value="Genomic_DNA"/>
</dbReference>
<feature type="transmembrane region" description="Helical" evidence="6">
    <location>
        <begin position="78"/>
        <end position="98"/>
    </location>
</feature>
<evidence type="ECO:0000256" key="6">
    <source>
        <dbReference type="SAM" id="Phobius"/>
    </source>
</evidence>
<feature type="transmembrane region" description="Helical" evidence="6">
    <location>
        <begin position="144"/>
        <end position="164"/>
    </location>
</feature>
<gene>
    <name evidence="8" type="ORF">AAP_01851</name>
</gene>
<dbReference type="GO" id="GO:0005783">
    <property type="term" value="C:endoplasmic reticulum"/>
    <property type="evidence" value="ECO:0007669"/>
    <property type="project" value="TreeGrafter"/>
</dbReference>
<dbReference type="InterPro" id="IPR006634">
    <property type="entry name" value="TLC-dom"/>
</dbReference>
<dbReference type="PROSITE" id="PS50922">
    <property type="entry name" value="TLC"/>
    <property type="match status" value="1"/>
</dbReference>
<feature type="transmembrane region" description="Helical" evidence="6">
    <location>
        <begin position="272"/>
        <end position="292"/>
    </location>
</feature>
<dbReference type="PANTHER" id="PTHR13439">
    <property type="entry name" value="CT120 PROTEIN"/>
    <property type="match status" value="1"/>
</dbReference>
<comment type="caution">
    <text evidence="8">The sequence shown here is derived from an EMBL/GenBank/DDBJ whole genome shotgun (WGS) entry which is preliminary data.</text>
</comment>
<keyword evidence="4 5" id="KW-0472">Membrane</keyword>
<dbReference type="VEuPathDB" id="FungiDB:AAP_01851"/>
<dbReference type="OrthoDB" id="10266980at2759"/>
<feature type="domain" description="TLC" evidence="7">
    <location>
        <begin position="71"/>
        <end position="304"/>
    </location>
</feature>
<proteinExistence type="predicted"/>
<protein>
    <submittedName>
        <fullName evidence="8">TRAM/LAG1/CLN8 domain-containing protein</fullName>
    </submittedName>
</protein>
<keyword evidence="3 6" id="KW-1133">Transmembrane helix</keyword>
<keyword evidence="2 5" id="KW-0812">Transmembrane</keyword>
<dbReference type="Proteomes" id="UP000242877">
    <property type="component" value="Unassembled WGS sequence"/>
</dbReference>
<dbReference type="SMART" id="SM00724">
    <property type="entry name" value="TLC"/>
    <property type="match status" value="1"/>
</dbReference>
<evidence type="ECO:0000256" key="4">
    <source>
        <dbReference type="ARBA" id="ARBA00023136"/>
    </source>
</evidence>
<dbReference type="AlphaFoldDB" id="A0A168AZ03"/>
<organism evidence="8 9">
    <name type="scientific">Ascosphaera apis ARSEF 7405</name>
    <dbReference type="NCBI Taxonomy" id="392613"/>
    <lineage>
        <taxon>Eukaryota</taxon>
        <taxon>Fungi</taxon>
        <taxon>Dikarya</taxon>
        <taxon>Ascomycota</taxon>
        <taxon>Pezizomycotina</taxon>
        <taxon>Eurotiomycetes</taxon>
        <taxon>Eurotiomycetidae</taxon>
        <taxon>Onygenales</taxon>
        <taxon>Ascosphaeraceae</taxon>
        <taxon>Ascosphaera</taxon>
    </lineage>
</organism>
<name>A0A168AZ03_9EURO</name>
<dbReference type="GO" id="GO:0016020">
    <property type="term" value="C:membrane"/>
    <property type="evidence" value="ECO:0007669"/>
    <property type="project" value="UniProtKB-SubCell"/>
</dbReference>
<evidence type="ECO:0000256" key="5">
    <source>
        <dbReference type="PROSITE-ProRule" id="PRU00205"/>
    </source>
</evidence>
<dbReference type="Pfam" id="PF03798">
    <property type="entry name" value="TRAM_LAG1_CLN8"/>
    <property type="match status" value="1"/>
</dbReference>
<feature type="transmembrane region" description="Helical" evidence="6">
    <location>
        <begin position="35"/>
        <end position="57"/>
    </location>
</feature>
<keyword evidence="9" id="KW-1185">Reference proteome</keyword>
<reference evidence="8 9" key="1">
    <citation type="journal article" date="2016" name="Genome Biol. Evol.">
        <title>Divergent and convergent evolution of fungal pathogenicity.</title>
        <authorList>
            <person name="Shang Y."/>
            <person name="Xiao G."/>
            <person name="Zheng P."/>
            <person name="Cen K."/>
            <person name="Zhan S."/>
            <person name="Wang C."/>
        </authorList>
    </citation>
    <scope>NUCLEOTIDE SEQUENCE [LARGE SCALE GENOMIC DNA]</scope>
    <source>
        <strain evidence="8 9">ARSEF 7405</strain>
    </source>
</reference>
<evidence type="ECO:0000256" key="1">
    <source>
        <dbReference type="ARBA" id="ARBA00004141"/>
    </source>
</evidence>
<evidence type="ECO:0000256" key="3">
    <source>
        <dbReference type="ARBA" id="ARBA00022989"/>
    </source>
</evidence>
<sequence length="373" mass="42633">MSLISLFWGPAPPWLQSYVAPLCERLRLSALPPHIHQVIISFILYQSIHSFFSPFFSRRLFPSIYPNLKQRTRLNWDIHVVALVQAIVISVLSLYVEFASEERKAMITPVDRLFGYVASSGTVGAMALGYFLWDTLVCVRYFKLFGPGMLAHGISALSVYSAGFRPFLNYYSSTFLLYELSSPFLNIHWFCDKLNLTGSSIQWYNGMLLLLSFLSCRLVWGTYHSIRFNIDAWNAWNGRTGYLPIPDAIKTKNINGLDLSWPNVEYGGVPTWLYLTFLISNLTLNSLNWYWFQKMIDAVFKRFRPQPGAAEKEKKEAAEKKESEEIAAAKEQQVLTEEVIVEAAEKLLVHSEVGGAAFIGEDEEVVRRRARRA</sequence>
<dbReference type="InterPro" id="IPR050846">
    <property type="entry name" value="TLCD"/>
</dbReference>